<feature type="region of interest" description="Disordered" evidence="1">
    <location>
        <begin position="22"/>
        <end position="62"/>
    </location>
</feature>
<name>A0AA39ZVE6_9PEZI</name>
<feature type="compositionally biased region" description="Basic residues" evidence="1">
    <location>
        <begin position="163"/>
        <end position="173"/>
    </location>
</feature>
<keyword evidence="4" id="KW-1185">Reference proteome</keyword>
<evidence type="ECO:0000256" key="1">
    <source>
        <dbReference type="SAM" id="MobiDB-lite"/>
    </source>
</evidence>
<evidence type="ECO:0000313" key="4">
    <source>
        <dbReference type="Proteomes" id="UP001172102"/>
    </source>
</evidence>
<organism evidence="3 4">
    <name type="scientific">Lasiosphaeris hirsuta</name>
    <dbReference type="NCBI Taxonomy" id="260670"/>
    <lineage>
        <taxon>Eukaryota</taxon>
        <taxon>Fungi</taxon>
        <taxon>Dikarya</taxon>
        <taxon>Ascomycota</taxon>
        <taxon>Pezizomycotina</taxon>
        <taxon>Sordariomycetes</taxon>
        <taxon>Sordariomycetidae</taxon>
        <taxon>Sordariales</taxon>
        <taxon>Lasiosphaeriaceae</taxon>
        <taxon>Lasiosphaeris</taxon>
    </lineage>
</organism>
<accession>A0AA39ZVE6</accession>
<dbReference type="EMBL" id="JAUKUA010000007">
    <property type="protein sequence ID" value="KAK0704431.1"/>
    <property type="molecule type" value="Genomic_DNA"/>
</dbReference>
<feature type="compositionally biased region" description="Basic and acidic residues" evidence="1">
    <location>
        <begin position="22"/>
        <end position="33"/>
    </location>
</feature>
<reference evidence="3" key="1">
    <citation type="submission" date="2023-06" db="EMBL/GenBank/DDBJ databases">
        <title>Genome-scale phylogeny and comparative genomics of the fungal order Sordariales.</title>
        <authorList>
            <consortium name="Lawrence Berkeley National Laboratory"/>
            <person name="Hensen N."/>
            <person name="Bonometti L."/>
            <person name="Westerberg I."/>
            <person name="Brannstrom I.O."/>
            <person name="Guillou S."/>
            <person name="Cros-Aarteil S."/>
            <person name="Calhoun S."/>
            <person name="Haridas S."/>
            <person name="Kuo A."/>
            <person name="Mondo S."/>
            <person name="Pangilinan J."/>
            <person name="Riley R."/>
            <person name="Labutti K."/>
            <person name="Andreopoulos B."/>
            <person name="Lipzen A."/>
            <person name="Chen C."/>
            <person name="Yanf M."/>
            <person name="Daum C."/>
            <person name="Ng V."/>
            <person name="Clum A."/>
            <person name="Steindorff A."/>
            <person name="Ohm R."/>
            <person name="Martin F."/>
            <person name="Silar P."/>
            <person name="Natvig D."/>
            <person name="Lalanne C."/>
            <person name="Gautier V."/>
            <person name="Ament-Velasquez S.L."/>
            <person name="Kruys A."/>
            <person name="Hutchinson M.I."/>
            <person name="Powell A.J."/>
            <person name="Barry K."/>
            <person name="Miller A.N."/>
            <person name="Grigoriev I.V."/>
            <person name="Debuchy R."/>
            <person name="Gladieux P."/>
            <person name="Thoren M.H."/>
            <person name="Johannesson H."/>
        </authorList>
    </citation>
    <scope>NUCLEOTIDE SEQUENCE</scope>
    <source>
        <strain evidence="3">SMH4607-1</strain>
    </source>
</reference>
<evidence type="ECO:0000259" key="2">
    <source>
        <dbReference type="Pfam" id="PF15377"/>
    </source>
</evidence>
<gene>
    <name evidence="3" type="ORF">B0H67DRAFT_603603</name>
</gene>
<comment type="caution">
    <text evidence="3">The sequence shown here is derived from an EMBL/GenBank/DDBJ whole genome shotgun (WGS) entry which is preliminary data.</text>
</comment>
<feature type="compositionally biased region" description="Basic and acidic residues" evidence="1">
    <location>
        <begin position="94"/>
        <end position="117"/>
    </location>
</feature>
<feature type="region of interest" description="Disordered" evidence="1">
    <location>
        <begin position="83"/>
        <end position="181"/>
    </location>
</feature>
<dbReference type="Pfam" id="PF15377">
    <property type="entry name" value="DUF4604"/>
    <property type="match status" value="1"/>
</dbReference>
<dbReference type="Proteomes" id="UP001172102">
    <property type="component" value="Unassembled WGS sequence"/>
</dbReference>
<sequence length="181" mass="19035">MSKISAKNLHYSTALPPFLARLRGEHASPRDGPDPMLAGRRRPTKPRSGSAEAEDAPMVVDERGEVVGGWAVQGDGSLAEVAETKAAVGEEEGAAEKGEEGRRETEEAGKEGKEGEKVVVGVGGNRKRKVGRVIGGDEDEADSRAEAVTKGDDKEKSAPAKTKGSKKKAKKVKLSFGDDEG</sequence>
<dbReference type="InterPro" id="IPR027911">
    <property type="entry name" value="DUF4604"/>
</dbReference>
<proteinExistence type="predicted"/>
<feature type="domain" description="DUF4604" evidence="2">
    <location>
        <begin position="7"/>
        <end position="180"/>
    </location>
</feature>
<dbReference type="AlphaFoldDB" id="A0AA39ZVE6"/>
<evidence type="ECO:0000313" key="3">
    <source>
        <dbReference type="EMBL" id="KAK0704431.1"/>
    </source>
</evidence>
<feature type="compositionally biased region" description="Basic and acidic residues" evidence="1">
    <location>
        <begin position="142"/>
        <end position="158"/>
    </location>
</feature>
<protein>
    <recommendedName>
        <fullName evidence="2">DUF4604 domain-containing protein</fullName>
    </recommendedName>
</protein>